<reference evidence="1 2" key="2">
    <citation type="journal article" date="2022" name="Mol. Ecol. Resour.">
        <title>The genomes of chicory, endive, great burdock and yacon provide insights into Asteraceae paleo-polyploidization history and plant inulin production.</title>
        <authorList>
            <person name="Fan W."/>
            <person name="Wang S."/>
            <person name="Wang H."/>
            <person name="Wang A."/>
            <person name="Jiang F."/>
            <person name="Liu H."/>
            <person name="Zhao H."/>
            <person name="Xu D."/>
            <person name="Zhang Y."/>
        </authorList>
    </citation>
    <scope>NUCLEOTIDE SEQUENCE [LARGE SCALE GENOMIC DNA]</scope>
    <source>
        <strain evidence="2">cv. Punajuju</strain>
        <tissue evidence="1">Leaves</tissue>
    </source>
</reference>
<name>A0ACB8ZRV5_CICIN</name>
<comment type="caution">
    <text evidence="1">The sequence shown here is derived from an EMBL/GenBank/DDBJ whole genome shotgun (WGS) entry which is preliminary data.</text>
</comment>
<protein>
    <submittedName>
        <fullName evidence="1">Uncharacterized protein</fullName>
    </submittedName>
</protein>
<sequence>MAYSSNTYQNKPTNNPSIYFQGFDFLFTSFPPSLTTHFNEISQNTSGNIGTRVRNSKIGLPIDCMENMGGSVIRFTVLFSFTYDFHTQNLKILPFELWEDSVL</sequence>
<gene>
    <name evidence="1" type="ORF">L2E82_45026</name>
</gene>
<reference evidence="2" key="1">
    <citation type="journal article" date="2022" name="Mol. Ecol. Resour.">
        <title>The genomes of chicory, endive, great burdock and yacon provide insights into Asteraceae palaeo-polyploidization history and plant inulin production.</title>
        <authorList>
            <person name="Fan W."/>
            <person name="Wang S."/>
            <person name="Wang H."/>
            <person name="Wang A."/>
            <person name="Jiang F."/>
            <person name="Liu H."/>
            <person name="Zhao H."/>
            <person name="Xu D."/>
            <person name="Zhang Y."/>
        </authorList>
    </citation>
    <scope>NUCLEOTIDE SEQUENCE [LARGE SCALE GENOMIC DNA]</scope>
    <source>
        <strain evidence="2">cv. Punajuju</strain>
    </source>
</reference>
<evidence type="ECO:0000313" key="2">
    <source>
        <dbReference type="Proteomes" id="UP001055811"/>
    </source>
</evidence>
<dbReference type="EMBL" id="CM042016">
    <property type="protein sequence ID" value="KAI3700400.1"/>
    <property type="molecule type" value="Genomic_DNA"/>
</dbReference>
<evidence type="ECO:0000313" key="1">
    <source>
        <dbReference type="EMBL" id="KAI3700400.1"/>
    </source>
</evidence>
<accession>A0ACB8ZRV5</accession>
<organism evidence="1 2">
    <name type="scientific">Cichorium intybus</name>
    <name type="common">Chicory</name>
    <dbReference type="NCBI Taxonomy" id="13427"/>
    <lineage>
        <taxon>Eukaryota</taxon>
        <taxon>Viridiplantae</taxon>
        <taxon>Streptophyta</taxon>
        <taxon>Embryophyta</taxon>
        <taxon>Tracheophyta</taxon>
        <taxon>Spermatophyta</taxon>
        <taxon>Magnoliopsida</taxon>
        <taxon>eudicotyledons</taxon>
        <taxon>Gunneridae</taxon>
        <taxon>Pentapetalae</taxon>
        <taxon>asterids</taxon>
        <taxon>campanulids</taxon>
        <taxon>Asterales</taxon>
        <taxon>Asteraceae</taxon>
        <taxon>Cichorioideae</taxon>
        <taxon>Cichorieae</taxon>
        <taxon>Cichoriinae</taxon>
        <taxon>Cichorium</taxon>
    </lineage>
</organism>
<keyword evidence="2" id="KW-1185">Reference proteome</keyword>
<dbReference type="Proteomes" id="UP001055811">
    <property type="component" value="Linkage Group LG08"/>
</dbReference>
<proteinExistence type="predicted"/>